<feature type="compositionally biased region" description="Basic and acidic residues" evidence="1">
    <location>
        <begin position="52"/>
        <end position="68"/>
    </location>
</feature>
<evidence type="ECO:0000313" key="2">
    <source>
        <dbReference type="EMBL" id="KAF5189712.1"/>
    </source>
</evidence>
<protein>
    <submittedName>
        <fullName evidence="2">Uncharacterized protein</fullName>
    </submittedName>
</protein>
<feature type="region of interest" description="Disordered" evidence="1">
    <location>
        <begin position="25"/>
        <end position="68"/>
    </location>
</feature>
<feature type="compositionally biased region" description="Basic and acidic residues" evidence="1">
    <location>
        <begin position="29"/>
        <end position="38"/>
    </location>
</feature>
<comment type="caution">
    <text evidence="2">The sequence shown here is derived from an EMBL/GenBank/DDBJ whole genome shotgun (WGS) entry which is preliminary data.</text>
</comment>
<sequence length="119" mass="12747">MSSDNSYLEVALISSKSFNGVRLISSQDLPRDKYDRNPRQFVPGSRGLSRLASKDYGSKDSDGGRDRALENDKHVCVIHGGNKQVPVEVDGGAKAHSSEPMPVVDATVLDMMGLGKSAA</sequence>
<keyword evidence="3" id="KW-1185">Reference proteome</keyword>
<dbReference type="AlphaFoldDB" id="A0A7J6VZC2"/>
<organism evidence="2 3">
    <name type="scientific">Thalictrum thalictroides</name>
    <name type="common">Rue-anemone</name>
    <name type="synonym">Anemone thalictroides</name>
    <dbReference type="NCBI Taxonomy" id="46969"/>
    <lineage>
        <taxon>Eukaryota</taxon>
        <taxon>Viridiplantae</taxon>
        <taxon>Streptophyta</taxon>
        <taxon>Embryophyta</taxon>
        <taxon>Tracheophyta</taxon>
        <taxon>Spermatophyta</taxon>
        <taxon>Magnoliopsida</taxon>
        <taxon>Ranunculales</taxon>
        <taxon>Ranunculaceae</taxon>
        <taxon>Thalictroideae</taxon>
        <taxon>Thalictrum</taxon>
    </lineage>
</organism>
<name>A0A7J6VZC2_THATH</name>
<accession>A0A7J6VZC2</accession>
<evidence type="ECO:0000256" key="1">
    <source>
        <dbReference type="SAM" id="MobiDB-lite"/>
    </source>
</evidence>
<proteinExistence type="predicted"/>
<evidence type="ECO:0000313" key="3">
    <source>
        <dbReference type="Proteomes" id="UP000554482"/>
    </source>
</evidence>
<dbReference type="EMBL" id="JABWDY010025117">
    <property type="protein sequence ID" value="KAF5189712.1"/>
    <property type="molecule type" value="Genomic_DNA"/>
</dbReference>
<reference evidence="2 3" key="1">
    <citation type="submission" date="2020-06" db="EMBL/GenBank/DDBJ databases">
        <title>Transcriptomic and genomic resources for Thalictrum thalictroides and T. hernandezii: Facilitating candidate gene discovery in an emerging model plant lineage.</title>
        <authorList>
            <person name="Arias T."/>
            <person name="Riano-Pachon D.M."/>
            <person name="Di Stilio V.S."/>
        </authorList>
    </citation>
    <scope>NUCLEOTIDE SEQUENCE [LARGE SCALE GENOMIC DNA]</scope>
    <source>
        <strain evidence="3">cv. WT478/WT964</strain>
        <tissue evidence="2">Leaves</tissue>
    </source>
</reference>
<gene>
    <name evidence="2" type="ORF">FRX31_020706</name>
</gene>
<dbReference type="Proteomes" id="UP000554482">
    <property type="component" value="Unassembled WGS sequence"/>
</dbReference>